<organism evidence="10 11">
    <name type="scientific">Litoribrevibacter albus</name>
    <dbReference type="NCBI Taxonomy" id="1473156"/>
    <lineage>
        <taxon>Bacteria</taxon>
        <taxon>Pseudomonadati</taxon>
        <taxon>Pseudomonadota</taxon>
        <taxon>Gammaproteobacteria</taxon>
        <taxon>Oceanospirillales</taxon>
        <taxon>Oceanospirillaceae</taxon>
        <taxon>Litoribrevibacter</taxon>
    </lineage>
</organism>
<keyword evidence="5 9" id="KW-0653">Protein transport</keyword>
<dbReference type="Gene3D" id="1.20.5.1030">
    <property type="entry name" value="Preprotein translocase secy subunit"/>
    <property type="match status" value="1"/>
</dbReference>
<evidence type="ECO:0000313" key="11">
    <source>
        <dbReference type="Proteomes" id="UP001161389"/>
    </source>
</evidence>
<evidence type="ECO:0000256" key="6">
    <source>
        <dbReference type="ARBA" id="ARBA00022989"/>
    </source>
</evidence>
<dbReference type="InterPro" id="IPR001901">
    <property type="entry name" value="Translocase_SecE/Sec61-g"/>
</dbReference>
<dbReference type="GO" id="GO:0009306">
    <property type="term" value="P:protein secretion"/>
    <property type="evidence" value="ECO:0007669"/>
    <property type="project" value="UniProtKB-UniRule"/>
</dbReference>
<dbReference type="Pfam" id="PF00584">
    <property type="entry name" value="SecE"/>
    <property type="match status" value="1"/>
</dbReference>
<comment type="similarity">
    <text evidence="9">Belongs to the SecE/SEC61-gamma family.</text>
</comment>
<dbReference type="PANTHER" id="PTHR33910">
    <property type="entry name" value="PROTEIN TRANSLOCASE SUBUNIT SECE"/>
    <property type="match status" value="1"/>
</dbReference>
<dbReference type="PRINTS" id="PR01650">
    <property type="entry name" value="SECETRNLCASE"/>
</dbReference>
<evidence type="ECO:0000256" key="9">
    <source>
        <dbReference type="HAMAP-Rule" id="MF_00422"/>
    </source>
</evidence>
<evidence type="ECO:0000256" key="1">
    <source>
        <dbReference type="ARBA" id="ARBA00004370"/>
    </source>
</evidence>
<evidence type="ECO:0000256" key="3">
    <source>
        <dbReference type="ARBA" id="ARBA00022475"/>
    </source>
</evidence>
<dbReference type="EMBL" id="BSNM01000007">
    <property type="protein sequence ID" value="GLQ30662.1"/>
    <property type="molecule type" value="Genomic_DNA"/>
</dbReference>
<keyword evidence="6 9" id="KW-1133">Transmembrane helix</keyword>
<evidence type="ECO:0000256" key="7">
    <source>
        <dbReference type="ARBA" id="ARBA00023010"/>
    </source>
</evidence>
<keyword evidence="4 9" id="KW-0812">Transmembrane</keyword>
<dbReference type="NCBIfam" id="TIGR00964">
    <property type="entry name" value="secE_bact"/>
    <property type="match status" value="1"/>
</dbReference>
<keyword evidence="11" id="KW-1185">Reference proteome</keyword>
<dbReference type="PANTHER" id="PTHR33910:SF1">
    <property type="entry name" value="PROTEIN TRANSLOCASE SUBUNIT SECE"/>
    <property type="match status" value="1"/>
</dbReference>
<keyword evidence="7 9" id="KW-0811">Translocation</keyword>
<gene>
    <name evidence="9 10" type="primary">secE</name>
    <name evidence="10" type="ORF">GCM10007876_11400</name>
</gene>
<comment type="subunit">
    <text evidence="9">Component of the Sec protein translocase complex. Heterotrimer consisting of SecY, SecE and SecG subunits. The heterotrimers can form oligomers, although 1 heterotrimer is thought to be able to translocate proteins. Interacts with the ribosome. Interacts with SecDF, and other proteins may be involved. Interacts with SecA.</text>
</comment>
<dbReference type="InterPro" id="IPR005807">
    <property type="entry name" value="SecE_bac"/>
</dbReference>
<evidence type="ECO:0000256" key="5">
    <source>
        <dbReference type="ARBA" id="ARBA00022927"/>
    </source>
</evidence>
<evidence type="ECO:0000256" key="2">
    <source>
        <dbReference type="ARBA" id="ARBA00022448"/>
    </source>
</evidence>
<evidence type="ECO:0000313" key="10">
    <source>
        <dbReference type="EMBL" id="GLQ30662.1"/>
    </source>
</evidence>
<accession>A0AA37S9F4</accession>
<sequence>MNSNIETQRSPLDVVKWVLVAAVVSAAVVGNAIYSDESLLYRVIAVLVLSAVAIGVALTTEHGKRFSQFVRMSWAEVKKVVWPTREETRQTTIIVIVAVLIVGVILYFLDMLFGWLVKLLIG</sequence>
<keyword evidence="3 9" id="KW-1003">Cell membrane</keyword>
<dbReference type="AlphaFoldDB" id="A0AA37S9F4"/>
<evidence type="ECO:0000256" key="8">
    <source>
        <dbReference type="ARBA" id="ARBA00023136"/>
    </source>
</evidence>
<dbReference type="GO" id="GO:0005886">
    <property type="term" value="C:plasma membrane"/>
    <property type="evidence" value="ECO:0007669"/>
    <property type="project" value="UniProtKB-UniRule"/>
</dbReference>
<dbReference type="RefSeq" id="WP_284379836.1">
    <property type="nucleotide sequence ID" value="NZ_BSNM01000007.1"/>
</dbReference>
<evidence type="ECO:0000256" key="4">
    <source>
        <dbReference type="ARBA" id="ARBA00022692"/>
    </source>
</evidence>
<keyword evidence="8 9" id="KW-0472">Membrane</keyword>
<proteinExistence type="inferred from homology"/>
<dbReference type="Proteomes" id="UP001161389">
    <property type="component" value="Unassembled WGS sequence"/>
</dbReference>
<reference evidence="10" key="2">
    <citation type="submission" date="2023-01" db="EMBL/GenBank/DDBJ databases">
        <title>Draft genome sequence of Litoribrevibacter albus strain NBRC 110071.</title>
        <authorList>
            <person name="Sun Q."/>
            <person name="Mori K."/>
        </authorList>
    </citation>
    <scope>NUCLEOTIDE SEQUENCE</scope>
    <source>
        <strain evidence="10">NBRC 110071</strain>
    </source>
</reference>
<dbReference type="InterPro" id="IPR038379">
    <property type="entry name" value="SecE_sf"/>
</dbReference>
<dbReference type="GO" id="GO:0008320">
    <property type="term" value="F:protein transmembrane transporter activity"/>
    <property type="evidence" value="ECO:0007669"/>
    <property type="project" value="UniProtKB-UniRule"/>
</dbReference>
<comment type="caution">
    <text evidence="9">Lacks conserved residue(s) required for the propagation of feature annotation.</text>
</comment>
<dbReference type="GO" id="GO:0043952">
    <property type="term" value="P:protein transport by the Sec complex"/>
    <property type="evidence" value="ECO:0007669"/>
    <property type="project" value="UniProtKB-UniRule"/>
</dbReference>
<feature type="transmembrane region" description="Helical" evidence="9">
    <location>
        <begin position="12"/>
        <end position="33"/>
    </location>
</feature>
<dbReference type="GO" id="GO:0065002">
    <property type="term" value="P:intracellular protein transmembrane transport"/>
    <property type="evidence" value="ECO:0007669"/>
    <property type="project" value="UniProtKB-UniRule"/>
</dbReference>
<dbReference type="GO" id="GO:0006605">
    <property type="term" value="P:protein targeting"/>
    <property type="evidence" value="ECO:0007669"/>
    <property type="project" value="UniProtKB-UniRule"/>
</dbReference>
<name>A0AA37S9F4_9GAMM</name>
<dbReference type="HAMAP" id="MF_00422">
    <property type="entry name" value="SecE"/>
    <property type="match status" value="1"/>
</dbReference>
<comment type="caution">
    <text evidence="10">The sequence shown here is derived from an EMBL/GenBank/DDBJ whole genome shotgun (WGS) entry which is preliminary data.</text>
</comment>
<comment type="subcellular location">
    <subcellularLocation>
        <location evidence="1">Membrane</location>
    </subcellularLocation>
</comment>
<feature type="transmembrane region" description="Helical" evidence="9">
    <location>
        <begin position="93"/>
        <end position="117"/>
    </location>
</feature>
<protein>
    <recommendedName>
        <fullName evidence="9">Protein translocase subunit SecE</fullName>
    </recommendedName>
</protein>
<feature type="transmembrane region" description="Helical" evidence="9">
    <location>
        <begin position="39"/>
        <end position="58"/>
    </location>
</feature>
<keyword evidence="2 9" id="KW-0813">Transport</keyword>
<reference evidence="10" key="1">
    <citation type="journal article" date="2014" name="Int. J. Syst. Evol. Microbiol.">
        <title>Complete genome sequence of Corynebacterium casei LMG S-19264T (=DSM 44701T), isolated from a smear-ripened cheese.</title>
        <authorList>
            <consortium name="US DOE Joint Genome Institute (JGI-PGF)"/>
            <person name="Walter F."/>
            <person name="Albersmeier A."/>
            <person name="Kalinowski J."/>
            <person name="Ruckert C."/>
        </authorList>
    </citation>
    <scope>NUCLEOTIDE SEQUENCE</scope>
    <source>
        <strain evidence="10">NBRC 110071</strain>
    </source>
</reference>
<comment type="function">
    <text evidence="9">Essential subunit of the Sec protein translocation channel SecYEG. Clamps together the 2 halves of SecY. May contact the channel plug during translocation.</text>
</comment>